<accession>X1J089</accession>
<dbReference type="InterPro" id="IPR039568">
    <property type="entry name" value="Peptidase_MA-like_dom"/>
</dbReference>
<sequence length="262" mass="29441">ITDIRLCYTVDRVSFAQVTSEVYIEFVPATTVDVNWTLEMVKIGGLPPGSSVDYWWVVKDASGGRVETAPSRVQFDDNRYSWRSLAEGEVTIYWYKGNDSFAREIMLSAQQALVRLTEDTGAELEKPAKLYIYANAHDLREAMIYPQEWTGGVAFTRYGIIAIGIASDNIHWGKRAIAHELTHLVIHQMTLNPYNDLPTWLDEGLAMHTEGVLGLEYTAYLNKAIAEKSLISVRSLSSPFSAYAGQSYLSYAQSYSLVDFLI</sequence>
<feature type="non-terminal residue" evidence="2">
    <location>
        <position position="262"/>
    </location>
</feature>
<dbReference type="Pfam" id="PF13485">
    <property type="entry name" value="Peptidase_MA_2"/>
    <property type="match status" value="1"/>
</dbReference>
<name>X1J089_9ZZZZ</name>
<gene>
    <name evidence="2" type="ORF">S03H2_50138</name>
</gene>
<evidence type="ECO:0000259" key="1">
    <source>
        <dbReference type="Pfam" id="PF13485"/>
    </source>
</evidence>
<reference evidence="2" key="1">
    <citation type="journal article" date="2014" name="Front. Microbiol.">
        <title>High frequency of phylogenetically diverse reductive dehalogenase-homologous genes in deep subseafloor sedimentary metagenomes.</title>
        <authorList>
            <person name="Kawai M."/>
            <person name="Futagami T."/>
            <person name="Toyoda A."/>
            <person name="Takaki Y."/>
            <person name="Nishi S."/>
            <person name="Hori S."/>
            <person name="Arai W."/>
            <person name="Tsubouchi T."/>
            <person name="Morono Y."/>
            <person name="Uchiyama I."/>
            <person name="Ito T."/>
            <person name="Fujiyama A."/>
            <person name="Inagaki F."/>
            <person name="Takami H."/>
        </authorList>
    </citation>
    <scope>NUCLEOTIDE SEQUENCE</scope>
    <source>
        <strain evidence="2">Expedition CK06-06</strain>
    </source>
</reference>
<dbReference type="AlphaFoldDB" id="X1J089"/>
<feature type="non-terminal residue" evidence="2">
    <location>
        <position position="1"/>
    </location>
</feature>
<organism evidence="2">
    <name type="scientific">marine sediment metagenome</name>
    <dbReference type="NCBI Taxonomy" id="412755"/>
    <lineage>
        <taxon>unclassified sequences</taxon>
        <taxon>metagenomes</taxon>
        <taxon>ecological metagenomes</taxon>
    </lineage>
</organism>
<dbReference type="EMBL" id="BARU01031725">
    <property type="protein sequence ID" value="GAH63218.1"/>
    <property type="molecule type" value="Genomic_DNA"/>
</dbReference>
<feature type="domain" description="Peptidase MA-like" evidence="1">
    <location>
        <begin position="109"/>
        <end position="262"/>
    </location>
</feature>
<protein>
    <recommendedName>
        <fullName evidence="1">Peptidase MA-like domain-containing protein</fullName>
    </recommendedName>
</protein>
<comment type="caution">
    <text evidence="2">The sequence shown here is derived from an EMBL/GenBank/DDBJ whole genome shotgun (WGS) entry which is preliminary data.</text>
</comment>
<evidence type="ECO:0000313" key="2">
    <source>
        <dbReference type="EMBL" id="GAH63218.1"/>
    </source>
</evidence>
<proteinExistence type="predicted"/>